<dbReference type="EMBL" id="JYDJ01000165">
    <property type="protein sequence ID" value="KRX41658.1"/>
    <property type="molecule type" value="Genomic_DNA"/>
</dbReference>
<reference evidence="1 2" key="1">
    <citation type="submission" date="2015-01" db="EMBL/GenBank/DDBJ databases">
        <title>Evolution of Trichinella species and genotypes.</title>
        <authorList>
            <person name="Korhonen P.K."/>
            <person name="Edoardo P."/>
            <person name="Giuseppe L.R."/>
            <person name="Gasser R.B."/>
        </authorList>
    </citation>
    <scope>NUCLEOTIDE SEQUENCE [LARGE SCALE GENOMIC DNA]</scope>
    <source>
        <strain evidence="1">ISS417</strain>
    </source>
</reference>
<evidence type="ECO:0000313" key="1">
    <source>
        <dbReference type="EMBL" id="KRX41658.1"/>
    </source>
</evidence>
<name>A0A0V0TRM9_9BILA</name>
<evidence type="ECO:0000313" key="2">
    <source>
        <dbReference type="Proteomes" id="UP000055048"/>
    </source>
</evidence>
<dbReference type="Proteomes" id="UP000055048">
    <property type="component" value="Unassembled WGS sequence"/>
</dbReference>
<keyword evidence="2" id="KW-1185">Reference proteome</keyword>
<organism evidence="1 2">
    <name type="scientific">Trichinella murrelli</name>
    <dbReference type="NCBI Taxonomy" id="144512"/>
    <lineage>
        <taxon>Eukaryota</taxon>
        <taxon>Metazoa</taxon>
        <taxon>Ecdysozoa</taxon>
        <taxon>Nematoda</taxon>
        <taxon>Enoplea</taxon>
        <taxon>Dorylaimia</taxon>
        <taxon>Trichinellida</taxon>
        <taxon>Trichinellidae</taxon>
        <taxon>Trichinella</taxon>
    </lineage>
</organism>
<dbReference type="AlphaFoldDB" id="A0A0V0TRM9"/>
<proteinExistence type="predicted"/>
<protein>
    <submittedName>
        <fullName evidence="1">Uncharacterized protein</fullName>
    </submittedName>
</protein>
<accession>A0A0V0TRM9</accession>
<comment type="caution">
    <text evidence="1">The sequence shown here is derived from an EMBL/GenBank/DDBJ whole genome shotgun (WGS) entry which is preliminary data.</text>
</comment>
<sequence>MHLVRMLQIGKNCTDTKRYCSCIWEEEIFRTSVIPFFPIGKVTWNAQRTLYFAFSRPGKTGGVDIQIFIKSQTPKAMLTKQSDEQSNNNMQKSLIKVGRLEGEKCTAAG</sequence>
<gene>
    <name evidence="1" type="ORF">T05_13612</name>
</gene>